<proteinExistence type="predicted"/>
<dbReference type="Proteomes" id="UP001632038">
    <property type="component" value="Unassembled WGS sequence"/>
</dbReference>
<protein>
    <submittedName>
        <fullName evidence="1">Uncharacterized protein</fullName>
    </submittedName>
</protein>
<reference evidence="2" key="1">
    <citation type="journal article" date="2024" name="IScience">
        <title>Strigolactones Initiate the Formation of Haustorium-like Structures in Castilleja.</title>
        <authorList>
            <person name="Buerger M."/>
            <person name="Peterson D."/>
            <person name="Chory J."/>
        </authorList>
    </citation>
    <scope>NUCLEOTIDE SEQUENCE [LARGE SCALE GENOMIC DNA]</scope>
</reference>
<accession>A0ABD3EDH6</accession>
<sequence length="81" mass="9146">MACQAKQVFYVRDPNNKNLSVVCNGKRIISKDDNDDTTLDIDEMAAFSPSLPDNNSEHETDDVHAIRLDHCEGIWENIPTN</sequence>
<name>A0ABD3EDH6_9LAMI</name>
<dbReference type="EMBL" id="JAVIJP010000005">
    <property type="protein sequence ID" value="KAL3652259.1"/>
    <property type="molecule type" value="Genomic_DNA"/>
</dbReference>
<gene>
    <name evidence="1" type="ORF">CASFOL_001940</name>
</gene>
<keyword evidence="2" id="KW-1185">Reference proteome</keyword>
<evidence type="ECO:0000313" key="1">
    <source>
        <dbReference type="EMBL" id="KAL3652259.1"/>
    </source>
</evidence>
<dbReference type="AlphaFoldDB" id="A0ABD3EDH6"/>
<organism evidence="1 2">
    <name type="scientific">Castilleja foliolosa</name>
    <dbReference type="NCBI Taxonomy" id="1961234"/>
    <lineage>
        <taxon>Eukaryota</taxon>
        <taxon>Viridiplantae</taxon>
        <taxon>Streptophyta</taxon>
        <taxon>Embryophyta</taxon>
        <taxon>Tracheophyta</taxon>
        <taxon>Spermatophyta</taxon>
        <taxon>Magnoliopsida</taxon>
        <taxon>eudicotyledons</taxon>
        <taxon>Gunneridae</taxon>
        <taxon>Pentapetalae</taxon>
        <taxon>asterids</taxon>
        <taxon>lamiids</taxon>
        <taxon>Lamiales</taxon>
        <taxon>Orobanchaceae</taxon>
        <taxon>Pedicularideae</taxon>
        <taxon>Castillejinae</taxon>
        <taxon>Castilleja</taxon>
    </lineage>
</organism>
<evidence type="ECO:0000313" key="2">
    <source>
        <dbReference type="Proteomes" id="UP001632038"/>
    </source>
</evidence>
<comment type="caution">
    <text evidence="1">The sequence shown here is derived from an EMBL/GenBank/DDBJ whole genome shotgun (WGS) entry which is preliminary data.</text>
</comment>